<keyword evidence="3" id="KW-1185">Reference proteome</keyword>
<gene>
    <name evidence="2" type="ORF">LY90DRAFT_704294</name>
</gene>
<evidence type="ECO:0000256" key="1">
    <source>
        <dbReference type="SAM" id="Phobius"/>
    </source>
</evidence>
<accession>A0A1Y2BXF3</accession>
<name>A0A1Y2BXF3_9FUNG</name>
<sequence>MVSTIILFILLIKLISLKGFFIFLTFYSVMFFVKFLNDESLFAYQMQMNKPSENDKNKLYTEFKGDYEPTKDTISDMKVSSEPKEVKDDIYIKNKNQFIKSTVTIKKIIVKKTLSSSKDVLIIKKSKNYENKKIVTIKHALI</sequence>
<evidence type="ECO:0000313" key="3">
    <source>
        <dbReference type="Proteomes" id="UP000193920"/>
    </source>
</evidence>
<proteinExistence type="predicted"/>
<keyword evidence="1" id="KW-1133">Transmembrane helix</keyword>
<organism evidence="2 3">
    <name type="scientific">Neocallimastix californiae</name>
    <dbReference type="NCBI Taxonomy" id="1754190"/>
    <lineage>
        <taxon>Eukaryota</taxon>
        <taxon>Fungi</taxon>
        <taxon>Fungi incertae sedis</taxon>
        <taxon>Chytridiomycota</taxon>
        <taxon>Chytridiomycota incertae sedis</taxon>
        <taxon>Neocallimastigomycetes</taxon>
        <taxon>Neocallimastigales</taxon>
        <taxon>Neocallimastigaceae</taxon>
        <taxon>Neocallimastix</taxon>
    </lineage>
</organism>
<reference evidence="2 3" key="1">
    <citation type="submission" date="2016-08" db="EMBL/GenBank/DDBJ databases">
        <title>A Parts List for Fungal Cellulosomes Revealed by Comparative Genomics.</title>
        <authorList>
            <consortium name="DOE Joint Genome Institute"/>
            <person name="Haitjema C.H."/>
            <person name="Gilmore S.P."/>
            <person name="Henske J.K."/>
            <person name="Solomon K.V."/>
            <person name="De Groot R."/>
            <person name="Kuo A."/>
            <person name="Mondo S.J."/>
            <person name="Salamov A.A."/>
            <person name="Labutti K."/>
            <person name="Zhao Z."/>
            <person name="Chiniquy J."/>
            <person name="Barry K."/>
            <person name="Brewer H.M."/>
            <person name="Purvine S.O."/>
            <person name="Wright A.T."/>
            <person name="Boxma B."/>
            <person name="Van Alen T."/>
            <person name="Hackstein J.H."/>
            <person name="Baker S.E."/>
            <person name="Grigoriev I.V."/>
            <person name="O'Malley M.A."/>
        </authorList>
    </citation>
    <scope>NUCLEOTIDE SEQUENCE [LARGE SCALE GENOMIC DNA]</scope>
    <source>
        <strain evidence="2 3">G1</strain>
    </source>
</reference>
<feature type="transmembrane region" description="Helical" evidence="1">
    <location>
        <begin position="6"/>
        <end position="33"/>
    </location>
</feature>
<dbReference type="AlphaFoldDB" id="A0A1Y2BXF3"/>
<evidence type="ECO:0000313" key="2">
    <source>
        <dbReference type="EMBL" id="ORY39449.1"/>
    </source>
</evidence>
<comment type="caution">
    <text evidence="2">The sequence shown here is derived from an EMBL/GenBank/DDBJ whole genome shotgun (WGS) entry which is preliminary data.</text>
</comment>
<keyword evidence="1" id="KW-0812">Transmembrane</keyword>
<protein>
    <submittedName>
        <fullName evidence="2">Uncharacterized protein</fullName>
    </submittedName>
</protein>
<dbReference type="EMBL" id="MCOG01000132">
    <property type="protein sequence ID" value="ORY39449.1"/>
    <property type="molecule type" value="Genomic_DNA"/>
</dbReference>
<keyword evidence="1" id="KW-0472">Membrane</keyword>
<dbReference type="Proteomes" id="UP000193920">
    <property type="component" value="Unassembled WGS sequence"/>
</dbReference>